<proteinExistence type="predicted"/>
<dbReference type="Proteomes" id="UP001556196">
    <property type="component" value="Unassembled WGS sequence"/>
</dbReference>
<keyword evidence="3" id="KW-1185">Reference proteome</keyword>
<organism evidence="2 3">
    <name type="scientific">Mesorhizobium marinum</name>
    <dbReference type="NCBI Taxonomy" id="3228790"/>
    <lineage>
        <taxon>Bacteria</taxon>
        <taxon>Pseudomonadati</taxon>
        <taxon>Pseudomonadota</taxon>
        <taxon>Alphaproteobacteria</taxon>
        <taxon>Hyphomicrobiales</taxon>
        <taxon>Phyllobacteriaceae</taxon>
        <taxon>Mesorhizobium</taxon>
    </lineage>
</organism>
<accession>A0ABV3R5D2</accession>
<gene>
    <name evidence="2" type="ORF">ABUE31_21310</name>
</gene>
<reference evidence="2 3" key="1">
    <citation type="submission" date="2024-06" db="EMBL/GenBank/DDBJ databases">
        <authorList>
            <person name="Tuo L."/>
        </authorList>
    </citation>
    <scope>NUCLEOTIDE SEQUENCE [LARGE SCALE GENOMIC DNA]</scope>
    <source>
        <strain evidence="2 3">ZMM04-5</strain>
    </source>
</reference>
<protein>
    <recommendedName>
        <fullName evidence="4">DUF1214 domain-containing protein</fullName>
    </recommendedName>
</protein>
<comment type="caution">
    <text evidence="2">The sequence shown here is derived from an EMBL/GenBank/DDBJ whole genome shotgun (WGS) entry which is preliminary data.</text>
</comment>
<keyword evidence="1" id="KW-0732">Signal</keyword>
<evidence type="ECO:0000313" key="3">
    <source>
        <dbReference type="Proteomes" id="UP001556196"/>
    </source>
</evidence>
<evidence type="ECO:0000313" key="2">
    <source>
        <dbReference type="EMBL" id="MEW9808536.1"/>
    </source>
</evidence>
<sequence>MKRPSVLVGLVFASALAGQAWGFDYRIDPSAPHSSQFRFTFAEKSPLASGANTRDAGIPAEYASAMTWYRVALAQGYQAPLVTRSWIYSDQLPEPLQWAWSAPNGDLVARTGKGSFLLSFEDSGKNWFRELNCRMIQWPGGDAQAVMNCNDGTQRTMLIPEEGGVVIGNVQYRRAFQQAPINFDDALPQGYAPAAAFDQQSIE</sequence>
<name>A0ABV3R5D2_9HYPH</name>
<dbReference type="RefSeq" id="WP_367725767.1">
    <property type="nucleotide sequence ID" value="NZ_JBFOCI010000009.1"/>
</dbReference>
<feature type="chain" id="PRO_5046869097" description="DUF1214 domain-containing protein" evidence="1">
    <location>
        <begin position="23"/>
        <end position="203"/>
    </location>
</feature>
<evidence type="ECO:0008006" key="4">
    <source>
        <dbReference type="Google" id="ProtNLM"/>
    </source>
</evidence>
<feature type="signal peptide" evidence="1">
    <location>
        <begin position="1"/>
        <end position="22"/>
    </location>
</feature>
<dbReference type="EMBL" id="JBFOCI010000009">
    <property type="protein sequence ID" value="MEW9808536.1"/>
    <property type="molecule type" value="Genomic_DNA"/>
</dbReference>
<evidence type="ECO:0000256" key="1">
    <source>
        <dbReference type="SAM" id="SignalP"/>
    </source>
</evidence>